<dbReference type="EMBL" id="CAJPEX010001160">
    <property type="protein sequence ID" value="CAG0918390.1"/>
    <property type="molecule type" value="Genomic_DNA"/>
</dbReference>
<dbReference type="GO" id="GO:0061711">
    <property type="term" value="F:tRNA N(6)-L-threonylcarbamoyladenine synthase activity"/>
    <property type="evidence" value="ECO:0007669"/>
    <property type="project" value="UniProtKB-EC"/>
</dbReference>
<evidence type="ECO:0000259" key="7">
    <source>
        <dbReference type="Pfam" id="PF00814"/>
    </source>
</evidence>
<keyword evidence="9" id="KW-1185">Reference proteome</keyword>
<reference evidence="8" key="1">
    <citation type="submission" date="2020-11" db="EMBL/GenBank/DDBJ databases">
        <authorList>
            <person name="Tran Van P."/>
        </authorList>
    </citation>
    <scope>NUCLEOTIDE SEQUENCE</scope>
</reference>
<feature type="domain" description="Gcp-like" evidence="7">
    <location>
        <begin position="51"/>
        <end position="155"/>
    </location>
</feature>
<evidence type="ECO:0000313" key="8">
    <source>
        <dbReference type="EMBL" id="CAD7278238.1"/>
    </source>
</evidence>
<evidence type="ECO:0000256" key="3">
    <source>
        <dbReference type="ARBA" id="ARBA00022694"/>
    </source>
</evidence>
<dbReference type="Pfam" id="PF00814">
    <property type="entry name" value="TsaD"/>
    <property type="match status" value="1"/>
</dbReference>
<evidence type="ECO:0000256" key="1">
    <source>
        <dbReference type="ARBA" id="ARBA00012156"/>
    </source>
</evidence>
<gene>
    <name evidence="8" type="ORF">NMOB1V02_LOCUS5947</name>
</gene>
<evidence type="ECO:0000256" key="4">
    <source>
        <dbReference type="ARBA" id="ARBA00022723"/>
    </source>
</evidence>
<evidence type="ECO:0000256" key="5">
    <source>
        <dbReference type="ARBA" id="ARBA00023315"/>
    </source>
</evidence>
<keyword evidence="4" id="KW-0479">Metal-binding</keyword>
<dbReference type="PANTHER" id="PTHR11735">
    <property type="entry name" value="TRNA N6-ADENOSINE THREONYLCARBAMOYLTRANSFERASE"/>
    <property type="match status" value="1"/>
</dbReference>
<evidence type="ECO:0000256" key="2">
    <source>
        <dbReference type="ARBA" id="ARBA00022679"/>
    </source>
</evidence>
<dbReference type="GO" id="GO:0046872">
    <property type="term" value="F:metal ion binding"/>
    <property type="evidence" value="ECO:0007669"/>
    <property type="project" value="UniProtKB-KW"/>
</dbReference>
<keyword evidence="5" id="KW-0012">Acyltransferase</keyword>
<dbReference type="InterPro" id="IPR000905">
    <property type="entry name" value="Gcp-like_dom"/>
</dbReference>
<keyword evidence="2" id="KW-0808">Transferase</keyword>
<dbReference type="EC" id="2.3.1.234" evidence="1"/>
<dbReference type="Proteomes" id="UP000678499">
    <property type="component" value="Unassembled WGS sequence"/>
</dbReference>
<evidence type="ECO:0000256" key="6">
    <source>
        <dbReference type="ARBA" id="ARBA00048117"/>
    </source>
</evidence>
<dbReference type="InterPro" id="IPR017861">
    <property type="entry name" value="KAE1/TsaD"/>
</dbReference>
<keyword evidence="3" id="KW-0819">tRNA processing</keyword>
<dbReference type="OrthoDB" id="10259622at2759"/>
<protein>
    <recommendedName>
        <fullName evidence="1">N(6)-L-threonylcarbamoyladenine synthase</fullName>
        <ecNumber evidence="1">2.3.1.234</ecNumber>
    </recommendedName>
</protein>
<dbReference type="Gene3D" id="3.30.420.40">
    <property type="match status" value="1"/>
</dbReference>
<dbReference type="GO" id="GO:0005739">
    <property type="term" value="C:mitochondrion"/>
    <property type="evidence" value="ECO:0007669"/>
    <property type="project" value="TreeGrafter"/>
</dbReference>
<dbReference type="PANTHER" id="PTHR11735:SF6">
    <property type="entry name" value="TRNA N6-ADENOSINE THREONYLCARBAMOYLTRANSFERASE, MITOCHONDRIAL"/>
    <property type="match status" value="1"/>
</dbReference>
<dbReference type="InterPro" id="IPR043129">
    <property type="entry name" value="ATPase_NBD"/>
</dbReference>
<proteinExistence type="predicted"/>
<organism evidence="8">
    <name type="scientific">Notodromas monacha</name>
    <dbReference type="NCBI Taxonomy" id="399045"/>
    <lineage>
        <taxon>Eukaryota</taxon>
        <taxon>Metazoa</taxon>
        <taxon>Ecdysozoa</taxon>
        <taxon>Arthropoda</taxon>
        <taxon>Crustacea</taxon>
        <taxon>Oligostraca</taxon>
        <taxon>Ostracoda</taxon>
        <taxon>Podocopa</taxon>
        <taxon>Podocopida</taxon>
        <taxon>Cypridocopina</taxon>
        <taxon>Cypridoidea</taxon>
        <taxon>Cyprididae</taxon>
        <taxon>Notodromas</taxon>
    </lineage>
</organism>
<dbReference type="PRINTS" id="PR00789">
    <property type="entry name" value="OSIALOPTASE"/>
</dbReference>
<dbReference type="AlphaFoldDB" id="A0A7R9BMT3"/>
<sequence length="163" mass="18087">MKCTEVASSSLVTLTAQLTLASEKRRNASKEALCVEETVTGRAKEPVLHVIVDFPFLVLLISGGHSLLALVRGPTDFRLLGESRDDAPGEALDKVARYLKLRDHPDCQGFSGGRAIEHLAKKGDPKAFPFPFQLAKYRDCSFSFSGLKDRAYRTIIRMEREYG</sequence>
<dbReference type="SUPFAM" id="SSF53067">
    <property type="entry name" value="Actin-like ATPase domain"/>
    <property type="match status" value="1"/>
</dbReference>
<accession>A0A7R9BMT3</accession>
<name>A0A7R9BMT3_9CRUS</name>
<comment type="catalytic activity">
    <reaction evidence="6">
        <text>L-threonylcarbamoyladenylate + adenosine(37) in tRNA = N(6)-L-threonylcarbamoyladenosine(37) in tRNA + AMP + H(+)</text>
        <dbReference type="Rhea" id="RHEA:37059"/>
        <dbReference type="Rhea" id="RHEA-COMP:10162"/>
        <dbReference type="Rhea" id="RHEA-COMP:10163"/>
        <dbReference type="ChEBI" id="CHEBI:15378"/>
        <dbReference type="ChEBI" id="CHEBI:73682"/>
        <dbReference type="ChEBI" id="CHEBI:74411"/>
        <dbReference type="ChEBI" id="CHEBI:74418"/>
        <dbReference type="ChEBI" id="CHEBI:456215"/>
        <dbReference type="EC" id="2.3.1.234"/>
    </reaction>
</comment>
<evidence type="ECO:0000313" key="9">
    <source>
        <dbReference type="Proteomes" id="UP000678499"/>
    </source>
</evidence>
<dbReference type="EMBL" id="OA883197">
    <property type="protein sequence ID" value="CAD7278238.1"/>
    <property type="molecule type" value="Genomic_DNA"/>
</dbReference>
<dbReference type="GO" id="GO:0008033">
    <property type="term" value="P:tRNA processing"/>
    <property type="evidence" value="ECO:0007669"/>
    <property type="project" value="UniProtKB-KW"/>
</dbReference>